<sequence>MNVNLLKDAVEKLEVRKKQAQAELDILLSGDELYKSKEIEADVINLYEEYQRLSTEIVKSNDYMNVVLKDIECATNIIKDSKMEEKETIKINKEVEELRLQINQQKINKQKLSDESSSLKKESIITEIENLESTLNAEKVSAIKSEEIEKQSSIDLNDTITFAVLRLQETMKEINKEKNSQK</sequence>
<dbReference type="VEuPathDB" id="TrichDB:TRFO_27540"/>
<keyword evidence="1" id="KW-0175">Coiled coil</keyword>
<dbReference type="GeneID" id="94840320"/>
<feature type="coiled-coil region" evidence="1">
    <location>
        <begin position="3"/>
        <end position="56"/>
    </location>
</feature>
<name>A0A1J4K0U1_9EUKA</name>
<protein>
    <submittedName>
        <fullName evidence="2">Uncharacterized protein</fullName>
    </submittedName>
</protein>
<comment type="caution">
    <text evidence="2">The sequence shown here is derived from an EMBL/GenBank/DDBJ whole genome shotgun (WGS) entry which is preliminary data.</text>
</comment>
<reference evidence="2" key="1">
    <citation type="submission" date="2016-10" db="EMBL/GenBank/DDBJ databases">
        <authorList>
            <person name="Benchimol M."/>
            <person name="Almeida L.G."/>
            <person name="Vasconcelos A.T."/>
            <person name="Perreira-Neves A."/>
            <person name="Rosa I.A."/>
            <person name="Tasca T."/>
            <person name="Bogo M.R."/>
            <person name="de Souza W."/>
        </authorList>
    </citation>
    <scope>NUCLEOTIDE SEQUENCE [LARGE SCALE GENOMIC DNA]</scope>
    <source>
        <strain evidence="2">K</strain>
    </source>
</reference>
<dbReference type="EMBL" id="MLAK01000778">
    <property type="protein sequence ID" value="OHT04867.1"/>
    <property type="molecule type" value="Genomic_DNA"/>
</dbReference>
<keyword evidence="3" id="KW-1185">Reference proteome</keyword>
<accession>A0A1J4K0U1</accession>
<feature type="coiled-coil region" evidence="1">
    <location>
        <begin position="95"/>
        <end position="122"/>
    </location>
</feature>
<proteinExistence type="predicted"/>
<dbReference type="AlphaFoldDB" id="A0A1J4K0U1"/>
<evidence type="ECO:0000313" key="2">
    <source>
        <dbReference type="EMBL" id="OHT04867.1"/>
    </source>
</evidence>
<dbReference type="RefSeq" id="XP_068358003.1">
    <property type="nucleotide sequence ID" value="XM_068505616.1"/>
</dbReference>
<dbReference type="Proteomes" id="UP000179807">
    <property type="component" value="Unassembled WGS sequence"/>
</dbReference>
<gene>
    <name evidence="2" type="ORF">TRFO_27540</name>
</gene>
<organism evidence="2 3">
    <name type="scientific">Tritrichomonas foetus</name>
    <dbReference type="NCBI Taxonomy" id="1144522"/>
    <lineage>
        <taxon>Eukaryota</taxon>
        <taxon>Metamonada</taxon>
        <taxon>Parabasalia</taxon>
        <taxon>Tritrichomonadida</taxon>
        <taxon>Tritrichomonadidae</taxon>
        <taxon>Tritrichomonas</taxon>
    </lineage>
</organism>
<evidence type="ECO:0000313" key="3">
    <source>
        <dbReference type="Proteomes" id="UP000179807"/>
    </source>
</evidence>
<evidence type="ECO:0000256" key="1">
    <source>
        <dbReference type="SAM" id="Coils"/>
    </source>
</evidence>